<keyword evidence="6" id="KW-0408">Iron</keyword>
<evidence type="ECO:0000313" key="10">
    <source>
        <dbReference type="EMBL" id="ACB85904.1"/>
    </source>
</evidence>
<comment type="similarity">
    <text evidence="2">Belongs to the AOR/FOR family.</text>
</comment>
<comment type="cofactor">
    <cofactor evidence="8">
        <name>tungstopterin</name>
        <dbReference type="ChEBI" id="CHEBI:30402"/>
    </cofactor>
</comment>
<dbReference type="Pfam" id="PF01314">
    <property type="entry name" value="AFOR_C"/>
    <property type="match status" value="1"/>
</dbReference>
<evidence type="ECO:0000256" key="6">
    <source>
        <dbReference type="ARBA" id="ARBA00023004"/>
    </source>
</evidence>
<dbReference type="PANTHER" id="PTHR30038:SF0">
    <property type="entry name" value="TUNGSTEN-CONTAINING ALDEHYDE FERREDOXIN OXIDOREDUCTASE"/>
    <property type="match status" value="1"/>
</dbReference>
<dbReference type="InterPro" id="IPR051919">
    <property type="entry name" value="W-dependent_AOR"/>
</dbReference>
<evidence type="ECO:0000256" key="4">
    <source>
        <dbReference type="ARBA" id="ARBA00022723"/>
    </source>
</evidence>
<keyword evidence="3" id="KW-0004">4Fe-4S</keyword>
<dbReference type="InterPro" id="IPR001203">
    <property type="entry name" value="OxRdtase_Ald_Fedxn_C"/>
</dbReference>
<dbReference type="Gene3D" id="1.10.569.10">
    <property type="entry name" value="Aldehyde Ferredoxin Oxidoreductase Protein, subunit A, domain 2"/>
    <property type="match status" value="1"/>
</dbReference>
<keyword evidence="7" id="KW-0411">Iron-sulfur</keyword>
<accession>B2A8M0</accession>
<dbReference type="GO" id="GO:0046872">
    <property type="term" value="F:metal ion binding"/>
    <property type="evidence" value="ECO:0007669"/>
    <property type="project" value="UniProtKB-KW"/>
</dbReference>
<evidence type="ECO:0000256" key="1">
    <source>
        <dbReference type="ARBA" id="ARBA00001966"/>
    </source>
</evidence>
<dbReference type="GO" id="GO:0033726">
    <property type="term" value="F:aldehyde ferredoxin oxidoreductase activity"/>
    <property type="evidence" value="ECO:0007669"/>
    <property type="project" value="UniProtKB-EC"/>
</dbReference>
<evidence type="ECO:0000259" key="9">
    <source>
        <dbReference type="SMART" id="SM00790"/>
    </source>
</evidence>
<dbReference type="SMART" id="SM00790">
    <property type="entry name" value="AFOR_N"/>
    <property type="match status" value="1"/>
</dbReference>
<dbReference type="STRING" id="457570.Nther_2339"/>
<proteinExistence type="inferred from homology"/>
<keyword evidence="11" id="KW-1185">Reference proteome</keyword>
<dbReference type="Gene3D" id="3.60.9.10">
    <property type="entry name" value="Aldehyde ferredoxin oxidoreductase, N-terminal domain"/>
    <property type="match status" value="1"/>
</dbReference>
<sequence>MKLLRVDLTKREINTEEITGEDALLGGRGMVAKILSQEVDPAIDPLSEENKLVIAGGIFAGTKLTSSGRLSIGAKSPLTGGIKESNAGGTSADRLARLGYRGIILEGQAQDQLIMVINDKGVSFEAADELQGLGNYETAKQLLDKYPGAGLISVGPAAEYGVLSACVSNTDCDEAPSRVNGRGGMGAVMGLKGIKAIVLDDSQSDELALRKKEQYQEMAKDFSRIVANADTTANYRKYGTSALVKVTDGLGALPTKNFSRGSFEGSDNISGQKMYEEIINRGGEGKTSHSCMDTCVIRCSNIFPDEEGNTLVAPLEYETIGLVGSNLGIDSLDQIARINYKCNDVGVDTIEFGATMGVAMEEGLCEFGDFESVMDMLNEIQENTLLGRLIASGAKVFGKVLGAKRVPVVKGQGLPAYDPRSIKGLGVTYATSPMGADHTAGNTVRAPLKHSKKEGQVEASKSLQPFVAAMDTLGMCVFLAPSIGKKRHLLADLVNARLDFDITEDDLMELGRKVLAWEKRFNEQAGITKAYDDLPEFFRKEENPDSGASFDIDKDELQRVFDDFPDFS</sequence>
<reference evidence="10 11" key="1">
    <citation type="submission" date="2008-04" db="EMBL/GenBank/DDBJ databases">
        <title>Complete sequence of chromosome of Natranaerobius thermophilus JW/NM-WN-LF.</title>
        <authorList>
            <consortium name="US DOE Joint Genome Institute"/>
            <person name="Copeland A."/>
            <person name="Lucas S."/>
            <person name="Lapidus A."/>
            <person name="Glavina del Rio T."/>
            <person name="Dalin E."/>
            <person name="Tice H."/>
            <person name="Bruce D."/>
            <person name="Goodwin L."/>
            <person name="Pitluck S."/>
            <person name="Chertkov O."/>
            <person name="Brettin T."/>
            <person name="Detter J.C."/>
            <person name="Han C."/>
            <person name="Kuske C.R."/>
            <person name="Schmutz J."/>
            <person name="Larimer F."/>
            <person name="Land M."/>
            <person name="Hauser L."/>
            <person name="Kyrpides N."/>
            <person name="Lykidis A."/>
            <person name="Mesbah N.M."/>
            <person name="Wiegel J."/>
        </authorList>
    </citation>
    <scope>NUCLEOTIDE SEQUENCE [LARGE SCALE GENOMIC DNA]</scope>
    <source>
        <strain evidence="11">ATCC BAA-1301 / DSM 18059 / JW/NM-WN-LF</strain>
    </source>
</reference>
<dbReference type="SUPFAM" id="SSF48310">
    <property type="entry name" value="Aldehyde ferredoxin oxidoreductase, C-terminal domains"/>
    <property type="match status" value="1"/>
</dbReference>
<dbReference type="OrthoDB" id="9763894at2"/>
<evidence type="ECO:0000256" key="5">
    <source>
        <dbReference type="ARBA" id="ARBA00023002"/>
    </source>
</evidence>
<protein>
    <submittedName>
        <fullName evidence="10">Aldehyde ferredoxin oxidoreductase</fullName>
        <ecNumber evidence="10">1.2.7.5</ecNumber>
    </submittedName>
</protein>
<dbReference type="EC" id="1.2.7.5" evidence="10"/>
<dbReference type="InParanoid" id="B2A8M0"/>
<dbReference type="Pfam" id="PF02730">
    <property type="entry name" value="AFOR_N"/>
    <property type="match status" value="1"/>
</dbReference>
<evidence type="ECO:0000256" key="2">
    <source>
        <dbReference type="ARBA" id="ARBA00011032"/>
    </source>
</evidence>
<comment type="cofactor">
    <cofactor evidence="1">
        <name>[4Fe-4S] cluster</name>
        <dbReference type="ChEBI" id="CHEBI:49883"/>
    </cofactor>
</comment>
<keyword evidence="5 10" id="KW-0560">Oxidoreductase</keyword>
<evidence type="ECO:0000256" key="8">
    <source>
        <dbReference type="ARBA" id="ARBA00049934"/>
    </source>
</evidence>
<dbReference type="KEGG" id="nth:Nther_2339"/>
<dbReference type="HOGENOM" id="CLU_020364_1_0_9"/>
<evidence type="ECO:0000313" key="11">
    <source>
        <dbReference type="Proteomes" id="UP000001683"/>
    </source>
</evidence>
<dbReference type="InterPro" id="IPR036021">
    <property type="entry name" value="Tungsten_al_ferr_oxy-like_C"/>
</dbReference>
<dbReference type="GO" id="GO:0009055">
    <property type="term" value="F:electron transfer activity"/>
    <property type="evidence" value="ECO:0007669"/>
    <property type="project" value="InterPro"/>
</dbReference>
<dbReference type="Gene3D" id="1.10.599.10">
    <property type="entry name" value="Aldehyde Ferredoxin Oxidoreductase Protein, subunit A, domain 3"/>
    <property type="match status" value="1"/>
</dbReference>
<organism evidence="10 11">
    <name type="scientific">Natranaerobius thermophilus (strain ATCC BAA-1301 / DSM 18059 / JW/NM-WN-LF)</name>
    <dbReference type="NCBI Taxonomy" id="457570"/>
    <lineage>
        <taxon>Bacteria</taxon>
        <taxon>Bacillati</taxon>
        <taxon>Bacillota</taxon>
        <taxon>Clostridia</taxon>
        <taxon>Natranaerobiales</taxon>
        <taxon>Natranaerobiaceae</taxon>
        <taxon>Natranaerobius</taxon>
    </lineage>
</organism>
<dbReference type="InterPro" id="IPR036503">
    <property type="entry name" value="Ald_Fedxn_OxRdtase_N_sf"/>
</dbReference>
<evidence type="ECO:0000256" key="7">
    <source>
        <dbReference type="ARBA" id="ARBA00023014"/>
    </source>
</evidence>
<feature type="domain" description="Aldehyde ferredoxin oxidoreductase N-terminal" evidence="9">
    <location>
        <begin position="1"/>
        <end position="203"/>
    </location>
</feature>
<evidence type="ECO:0000256" key="3">
    <source>
        <dbReference type="ARBA" id="ARBA00022485"/>
    </source>
</evidence>
<dbReference type="InterPro" id="IPR013984">
    <property type="entry name" value="Ald_Fedxn_OxRdtase_dom2"/>
</dbReference>
<gene>
    <name evidence="10" type="ordered locus">Nther_2339</name>
</gene>
<dbReference type="RefSeq" id="WP_012448754.1">
    <property type="nucleotide sequence ID" value="NC_010718.1"/>
</dbReference>
<dbReference type="PANTHER" id="PTHR30038">
    <property type="entry name" value="ALDEHYDE FERREDOXIN OXIDOREDUCTASE"/>
    <property type="match status" value="1"/>
</dbReference>
<dbReference type="SUPFAM" id="SSF56228">
    <property type="entry name" value="Aldehyde ferredoxin oxidoreductase, N-terminal domain"/>
    <property type="match status" value="1"/>
</dbReference>
<dbReference type="eggNOG" id="COG2414">
    <property type="taxonomic scope" value="Bacteria"/>
</dbReference>
<reference evidence="10 11" key="2">
    <citation type="journal article" date="2011" name="J. Bacteriol.">
        <title>Complete genome sequence of the anaerobic, halophilic alkalithermophile Natranaerobius thermophilus JW/NM-WN-LF.</title>
        <authorList>
            <person name="Zhao B."/>
            <person name="Mesbah N.M."/>
            <person name="Dalin E."/>
            <person name="Goodwin L."/>
            <person name="Nolan M."/>
            <person name="Pitluck S."/>
            <person name="Chertkov O."/>
            <person name="Brettin T.S."/>
            <person name="Han J."/>
            <person name="Larimer F.W."/>
            <person name="Land M.L."/>
            <person name="Hauser L."/>
            <person name="Kyrpides N."/>
            <person name="Wiegel J."/>
        </authorList>
    </citation>
    <scope>NUCLEOTIDE SEQUENCE [LARGE SCALE GENOMIC DNA]</scope>
    <source>
        <strain evidence="11">ATCC BAA-1301 / DSM 18059 / JW/NM-WN-LF</strain>
    </source>
</reference>
<name>B2A8M0_NATTJ</name>
<dbReference type="AlphaFoldDB" id="B2A8M0"/>
<dbReference type="EMBL" id="CP001034">
    <property type="protein sequence ID" value="ACB85904.1"/>
    <property type="molecule type" value="Genomic_DNA"/>
</dbReference>
<dbReference type="InterPro" id="IPR013983">
    <property type="entry name" value="Ald_Fedxn_OxRdtase_N"/>
</dbReference>
<dbReference type="GO" id="GO:0051539">
    <property type="term" value="F:4 iron, 4 sulfur cluster binding"/>
    <property type="evidence" value="ECO:0007669"/>
    <property type="project" value="UniProtKB-KW"/>
</dbReference>
<dbReference type="Proteomes" id="UP000001683">
    <property type="component" value="Chromosome"/>
</dbReference>
<dbReference type="InterPro" id="IPR013985">
    <property type="entry name" value="Ald_Fedxn_OxRdtase_dom3"/>
</dbReference>
<keyword evidence="4" id="KW-0479">Metal-binding</keyword>